<feature type="transmembrane region" description="Helical" evidence="2">
    <location>
        <begin position="43"/>
        <end position="62"/>
    </location>
</feature>
<accession>A0ABR4N1C8</accession>
<organism evidence="3 4">
    <name type="scientific">Polyrhizophydium stewartii</name>
    <dbReference type="NCBI Taxonomy" id="2732419"/>
    <lineage>
        <taxon>Eukaryota</taxon>
        <taxon>Fungi</taxon>
        <taxon>Fungi incertae sedis</taxon>
        <taxon>Chytridiomycota</taxon>
        <taxon>Chytridiomycota incertae sedis</taxon>
        <taxon>Chytridiomycetes</taxon>
        <taxon>Rhizophydiales</taxon>
        <taxon>Rhizophydiales incertae sedis</taxon>
        <taxon>Polyrhizophydium</taxon>
    </lineage>
</organism>
<feature type="region of interest" description="Disordered" evidence="1">
    <location>
        <begin position="1"/>
        <end position="35"/>
    </location>
</feature>
<evidence type="ECO:0000313" key="3">
    <source>
        <dbReference type="EMBL" id="KAL2913332.1"/>
    </source>
</evidence>
<proteinExistence type="predicted"/>
<keyword evidence="2" id="KW-0812">Transmembrane</keyword>
<reference evidence="3 4" key="1">
    <citation type="submission" date="2023-09" db="EMBL/GenBank/DDBJ databases">
        <title>Pangenome analysis of Batrachochytrium dendrobatidis and related Chytrids.</title>
        <authorList>
            <person name="Yacoub M.N."/>
            <person name="Stajich J.E."/>
            <person name="James T.Y."/>
        </authorList>
    </citation>
    <scope>NUCLEOTIDE SEQUENCE [LARGE SCALE GENOMIC DNA]</scope>
    <source>
        <strain evidence="3 4">JEL0888</strain>
    </source>
</reference>
<evidence type="ECO:0000256" key="1">
    <source>
        <dbReference type="SAM" id="MobiDB-lite"/>
    </source>
</evidence>
<evidence type="ECO:0000313" key="4">
    <source>
        <dbReference type="Proteomes" id="UP001527925"/>
    </source>
</evidence>
<dbReference type="EMBL" id="JADGIZ020000048">
    <property type="protein sequence ID" value="KAL2913332.1"/>
    <property type="molecule type" value="Genomic_DNA"/>
</dbReference>
<evidence type="ECO:0008006" key="5">
    <source>
        <dbReference type="Google" id="ProtNLM"/>
    </source>
</evidence>
<gene>
    <name evidence="3" type="ORF">HK105_207210</name>
</gene>
<evidence type="ECO:0000256" key="2">
    <source>
        <dbReference type="SAM" id="Phobius"/>
    </source>
</evidence>
<keyword evidence="2" id="KW-1133">Transmembrane helix</keyword>
<keyword evidence="4" id="KW-1185">Reference proteome</keyword>
<name>A0ABR4N1C8_9FUNG</name>
<dbReference type="Proteomes" id="UP001527925">
    <property type="component" value="Unassembled WGS sequence"/>
</dbReference>
<feature type="compositionally biased region" description="Low complexity" evidence="1">
    <location>
        <begin position="7"/>
        <end position="21"/>
    </location>
</feature>
<comment type="caution">
    <text evidence="3">The sequence shown here is derived from an EMBL/GenBank/DDBJ whole genome shotgun (WGS) entry which is preliminary data.</text>
</comment>
<keyword evidence="2" id="KW-0472">Membrane</keyword>
<protein>
    <recommendedName>
        <fullName evidence="5">Transmembrane protein</fullName>
    </recommendedName>
</protein>
<sequence length="99" mass="10718">MGVGDTAGPSSTLSASASSVAIDPTDPKLLEPTSEAASDSGEWTFLHAVVLVHLVLVAAVLAKCVQSLLRKSGTAAVWWRDDRVRLRDLRNMRRLRHLI</sequence>